<dbReference type="AlphaFoldDB" id="A0A7S3ML98"/>
<keyword evidence="1 2" id="KW-0833">Ubl conjugation pathway</keyword>
<gene>
    <name evidence="4" type="ORF">FEHR0123_LOCUS3021</name>
</gene>
<dbReference type="InterPro" id="IPR043366">
    <property type="entry name" value="HECTD4"/>
</dbReference>
<dbReference type="GO" id="GO:0004842">
    <property type="term" value="F:ubiquitin-protein transferase activity"/>
    <property type="evidence" value="ECO:0007669"/>
    <property type="project" value="InterPro"/>
</dbReference>
<dbReference type="SUPFAM" id="SSF56204">
    <property type="entry name" value="Hect, E3 ligase catalytic domain"/>
    <property type="match status" value="1"/>
</dbReference>
<evidence type="ECO:0000259" key="3">
    <source>
        <dbReference type="PROSITE" id="PS50237"/>
    </source>
</evidence>
<dbReference type="EMBL" id="HBIE01009768">
    <property type="protein sequence ID" value="CAE0308113.1"/>
    <property type="molecule type" value="Transcribed_RNA"/>
</dbReference>
<reference evidence="4" key="1">
    <citation type="submission" date="2021-01" db="EMBL/GenBank/DDBJ databases">
        <authorList>
            <person name="Corre E."/>
            <person name="Pelletier E."/>
            <person name="Niang G."/>
            <person name="Scheremetjew M."/>
            <person name="Finn R."/>
            <person name="Kale V."/>
            <person name="Holt S."/>
            <person name="Cochrane G."/>
            <person name="Meng A."/>
            <person name="Brown T."/>
            <person name="Cohen L."/>
        </authorList>
    </citation>
    <scope>NUCLEOTIDE SEQUENCE</scope>
    <source>
        <strain evidence="4">Fehren 1</strain>
    </source>
</reference>
<sequence length="171" mass="19924">MRSGISQVVPHAFLNIGTHEELEIWVCGRREVDIELLKRHAHYSGNDPDYSADSELIKMFWQFFSDITEDERQRFIKFCWGQQRLPANDEAFIQENVRFMIKPVGAGGNQDKMLPTSDTCFFNLGLPRYSSLEVMKQKILLAVNMDCVSMNAEEEMRDNHGHRNRGNFDDY</sequence>
<dbReference type="Pfam" id="PF00632">
    <property type="entry name" value="HECT"/>
    <property type="match status" value="1"/>
</dbReference>
<name>A0A7S3ML98_9SPIT</name>
<feature type="domain" description="HECT" evidence="3">
    <location>
        <begin position="1"/>
        <end position="144"/>
    </location>
</feature>
<feature type="active site" description="Glycyl thioester intermediate" evidence="2">
    <location>
        <position position="120"/>
    </location>
</feature>
<evidence type="ECO:0000256" key="1">
    <source>
        <dbReference type="ARBA" id="ARBA00022786"/>
    </source>
</evidence>
<dbReference type="InterPro" id="IPR035983">
    <property type="entry name" value="Hect_E3_ubiquitin_ligase"/>
</dbReference>
<dbReference type="Gene3D" id="3.30.2410.10">
    <property type="entry name" value="Hect, E3 ligase catalytic domain"/>
    <property type="match status" value="1"/>
</dbReference>
<organism evidence="4">
    <name type="scientific">Favella ehrenbergii</name>
    <dbReference type="NCBI Taxonomy" id="182087"/>
    <lineage>
        <taxon>Eukaryota</taxon>
        <taxon>Sar</taxon>
        <taxon>Alveolata</taxon>
        <taxon>Ciliophora</taxon>
        <taxon>Intramacronucleata</taxon>
        <taxon>Spirotrichea</taxon>
        <taxon>Choreotrichia</taxon>
        <taxon>Tintinnida</taxon>
        <taxon>Xystonellidae</taxon>
        <taxon>Favella</taxon>
    </lineage>
</organism>
<evidence type="ECO:0000256" key="2">
    <source>
        <dbReference type="PROSITE-ProRule" id="PRU00104"/>
    </source>
</evidence>
<proteinExistence type="predicted"/>
<dbReference type="PANTHER" id="PTHR46435">
    <property type="entry name" value="E3 UBIQUITIN-PROTEIN LIGASE HECTD4-RELATED"/>
    <property type="match status" value="1"/>
</dbReference>
<dbReference type="PANTHER" id="PTHR46435:SF1">
    <property type="entry name" value="E3 UBIQUITIN-PROTEIN LIGASE HECTD4-RELATED"/>
    <property type="match status" value="1"/>
</dbReference>
<protein>
    <recommendedName>
        <fullName evidence="3">HECT domain-containing protein</fullName>
    </recommendedName>
</protein>
<dbReference type="InterPro" id="IPR000569">
    <property type="entry name" value="HECT_dom"/>
</dbReference>
<accession>A0A7S3ML98</accession>
<dbReference type="PROSITE" id="PS50237">
    <property type="entry name" value="HECT"/>
    <property type="match status" value="1"/>
</dbReference>
<evidence type="ECO:0000313" key="4">
    <source>
        <dbReference type="EMBL" id="CAE0308113.1"/>
    </source>
</evidence>